<evidence type="ECO:0000313" key="4">
    <source>
        <dbReference type="WBParaSite" id="NBR_0001688101-mRNA-1"/>
    </source>
</evidence>
<gene>
    <name evidence="2" type="ORF">NBR_LOCUS16882</name>
</gene>
<dbReference type="AlphaFoldDB" id="A0A0N4YIX2"/>
<organism evidence="4">
    <name type="scientific">Nippostrongylus brasiliensis</name>
    <name type="common">Rat hookworm</name>
    <dbReference type="NCBI Taxonomy" id="27835"/>
    <lineage>
        <taxon>Eukaryota</taxon>
        <taxon>Metazoa</taxon>
        <taxon>Ecdysozoa</taxon>
        <taxon>Nematoda</taxon>
        <taxon>Chromadorea</taxon>
        <taxon>Rhabditida</taxon>
        <taxon>Rhabditina</taxon>
        <taxon>Rhabditomorpha</taxon>
        <taxon>Strongyloidea</taxon>
        <taxon>Heligmosomidae</taxon>
        <taxon>Nippostrongylus</taxon>
    </lineage>
</organism>
<dbReference type="EMBL" id="UYSL01022443">
    <property type="protein sequence ID" value="VDL80477.1"/>
    <property type="molecule type" value="Genomic_DNA"/>
</dbReference>
<evidence type="ECO:0000313" key="2">
    <source>
        <dbReference type="EMBL" id="VDL80477.1"/>
    </source>
</evidence>
<accession>A0A0N4YIX2</accession>
<sequence length="169" mass="17539">MESSGSGRVTFGSYPMSTSYGTQNLGGSSYVVQPDLLQQSLSGYSGYGTQGLSSSLPSSFTSFPGYSGYVGQQTMLPSTGYSFGNFNNLGGSTYGNMGATTFNSLGNYGSYGIPDPITTSGSTGGGGCPYCFGNKGGYKAKRATFSKRIPSQLKKSSSDSKKSFQAKKN</sequence>
<dbReference type="WBParaSite" id="NBR_0001688101-mRNA-1">
    <property type="protein sequence ID" value="NBR_0001688101-mRNA-1"/>
    <property type="gene ID" value="NBR_0001688101"/>
</dbReference>
<keyword evidence="3" id="KW-1185">Reference proteome</keyword>
<protein>
    <submittedName>
        <fullName evidence="2 4">Uncharacterized protein</fullName>
    </submittedName>
</protein>
<reference evidence="2 3" key="2">
    <citation type="submission" date="2018-11" db="EMBL/GenBank/DDBJ databases">
        <authorList>
            <consortium name="Pathogen Informatics"/>
        </authorList>
    </citation>
    <scope>NUCLEOTIDE SEQUENCE [LARGE SCALE GENOMIC DNA]</scope>
</reference>
<dbReference type="Proteomes" id="UP000271162">
    <property type="component" value="Unassembled WGS sequence"/>
</dbReference>
<reference evidence="4" key="1">
    <citation type="submission" date="2017-02" db="UniProtKB">
        <authorList>
            <consortium name="WormBaseParasite"/>
        </authorList>
    </citation>
    <scope>IDENTIFICATION</scope>
</reference>
<name>A0A0N4YIX2_NIPBR</name>
<proteinExistence type="predicted"/>
<evidence type="ECO:0000256" key="1">
    <source>
        <dbReference type="SAM" id="MobiDB-lite"/>
    </source>
</evidence>
<feature type="region of interest" description="Disordered" evidence="1">
    <location>
        <begin position="146"/>
        <end position="169"/>
    </location>
</feature>
<evidence type="ECO:0000313" key="3">
    <source>
        <dbReference type="Proteomes" id="UP000271162"/>
    </source>
</evidence>